<reference evidence="2 3" key="1">
    <citation type="submission" date="2014-03" db="EMBL/GenBank/DDBJ databases">
        <title>Draft genome sequence of the novel thermoacidophilic archaea Acidianus copahuensis ALE1 strain, isolated from Copahue volcanic area in Neuquen Argentina.</title>
        <authorList>
            <person name="Urbieta M.S."/>
            <person name="Rascovan N."/>
            <person name="Castro C."/>
            <person name="Revale S."/>
            <person name="Giaveno M.A."/>
            <person name="Vazquez M.P."/>
            <person name="Donati E.R."/>
        </authorList>
    </citation>
    <scope>NUCLEOTIDE SEQUENCE [LARGE SCALE GENOMIC DNA]</scope>
    <source>
        <strain evidence="2 3">ALE1</strain>
    </source>
</reference>
<keyword evidence="2" id="KW-0808">Transferase</keyword>
<dbReference type="AlphaFoldDB" id="A0A031LNT0"/>
<dbReference type="Gene3D" id="3.40.225.10">
    <property type="entry name" value="Class II aldolase/adducin N-terminal domain"/>
    <property type="match status" value="1"/>
</dbReference>
<evidence type="ECO:0000313" key="3">
    <source>
        <dbReference type="Proteomes" id="UP000024332"/>
    </source>
</evidence>
<dbReference type="Proteomes" id="UP000024332">
    <property type="component" value="Unassembled WGS sequence"/>
</dbReference>
<dbReference type="PANTHER" id="PTHR40730:SF4">
    <property type="entry name" value="TRANSCRIPTIONAL REGULATOR"/>
    <property type="match status" value="1"/>
</dbReference>
<keyword evidence="3" id="KW-1185">Reference proteome</keyword>
<comment type="caution">
    <text evidence="2">The sequence shown here is derived from an EMBL/GenBank/DDBJ whole genome shotgun (WGS) entry which is preliminary data.</text>
</comment>
<evidence type="ECO:0000259" key="1">
    <source>
        <dbReference type="Pfam" id="PF10120"/>
    </source>
</evidence>
<dbReference type="Pfam" id="PF10120">
    <property type="entry name" value="ThiN"/>
    <property type="match status" value="1"/>
</dbReference>
<name>A0A031LNT0_9CREN</name>
<proteinExistence type="predicted"/>
<gene>
    <name evidence="2" type="ORF">CM19_07345</name>
</gene>
<dbReference type="OrthoDB" id="26806at2157"/>
<dbReference type="InterPro" id="IPR019293">
    <property type="entry name" value="ThiN"/>
</dbReference>
<dbReference type="InterPro" id="IPR036409">
    <property type="entry name" value="Aldolase_II/adducin_N_sf"/>
</dbReference>
<dbReference type="SUPFAM" id="SSF53639">
    <property type="entry name" value="AraD/HMP-PK domain-like"/>
    <property type="match status" value="1"/>
</dbReference>
<dbReference type="GO" id="GO:0016301">
    <property type="term" value="F:kinase activity"/>
    <property type="evidence" value="ECO:0007669"/>
    <property type="project" value="UniProtKB-KW"/>
</dbReference>
<dbReference type="EMBL" id="JFZT01000044">
    <property type="protein sequence ID" value="EZQ04794.1"/>
    <property type="molecule type" value="Genomic_DNA"/>
</dbReference>
<organism evidence="2 3">
    <name type="scientific">Candidatus Acidianus copahuensis</name>
    <dbReference type="NCBI Taxonomy" id="1160895"/>
    <lineage>
        <taxon>Archaea</taxon>
        <taxon>Thermoproteota</taxon>
        <taxon>Thermoprotei</taxon>
        <taxon>Sulfolobales</taxon>
        <taxon>Sulfolobaceae</taxon>
        <taxon>Acidianus</taxon>
    </lineage>
</organism>
<feature type="domain" description="Thiamine-phosphate synthase ThiN" evidence="1">
    <location>
        <begin position="19"/>
        <end position="181"/>
    </location>
</feature>
<dbReference type="PANTHER" id="PTHR40730">
    <property type="entry name" value="TRANSCRIPTIONAL REGULATOR PROTEIN-LIKE PROTEIN"/>
    <property type="match status" value="1"/>
</dbReference>
<dbReference type="STRING" id="1160895.CM19_07345"/>
<sequence length="189" mass="21337">MIIIVMAAQLSERDLVLKELKEAADYFVSNEKSYILIPEIRTNLGFAISNPKDEKDVAAFPGRLTVAFGRVIYCLPPAFGASDHVARIILTAMKYNKSLRSAINLKYLPNVIKRLEDVYFFDRKSEPEESKQMEGHTMNFMVKMAYESLGHIPQYLVDLGDYGKEPGIFILSSNPTDVVKKSLLLLNSL</sequence>
<evidence type="ECO:0000313" key="2">
    <source>
        <dbReference type="EMBL" id="EZQ04794.1"/>
    </source>
</evidence>
<keyword evidence="2" id="KW-0418">Kinase</keyword>
<accession>A0A031LNT0</accession>
<protein>
    <submittedName>
        <fullName evidence="2">Phosphomethylpyrimidine kinase</fullName>
    </submittedName>
</protein>